<feature type="coiled-coil region" evidence="6">
    <location>
        <begin position="215"/>
        <end position="242"/>
    </location>
</feature>
<dbReference type="PANTHER" id="PTHR21355:SF0">
    <property type="entry name" value="G-PROTEIN COUPLED RECEPTOR-ASSOCIATED PROTEIN LMBRD2"/>
    <property type="match status" value="1"/>
</dbReference>
<protein>
    <submittedName>
        <fullName evidence="9">Uncharacterized protein</fullName>
    </submittedName>
</protein>
<proteinExistence type="inferred from homology"/>
<evidence type="ECO:0000256" key="5">
    <source>
        <dbReference type="ARBA" id="ARBA00023136"/>
    </source>
</evidence>
<evidence type="ECO:0000256" key="8">
    <source>
        <dbReference type="SAM" id="Phobius"/>
    </source>
</evidence>
<evidence type="ECO:0000256" key="7">
    <source>
        <dbReference type="SAM" id="MobiDB-lite"/>
    </source>
</evidence>
<keyword evidence="6" id="KW-0175">Coiled coil</keyword>
<dbReference type="InterPro" id="IPR006876">
    <property type="entry name" value="LMBR1-like_membr_prot"/>
</dbReference>
<dbReference type="Pfam" id="PF04791">
    <property type="entry name" value="LMBR1"/>
    <property type="match status" value="1"/>
</dbReference>
<dbReference type="GO" id="GO:0016020">
    <property type="term" value="C:membrane"/>
    <property type="evidence" value="ECO:0007669"/>
    <property type="project" value="UniProtKB-SubCell"/>
</dbReference>
<feature type="transmembrane region" description="Helical" evidence="8">
    <location>
        <begin position="160"/>
        <end position="185"/>
    </location>
</feature>
<comment type="similarity">
    <text evidence="2">Belongs to the LIMR family.</text>
</comment>
<evidence type="ECO:0000256" key="1">
    <source>
        <dbReference type="ARBA" id="ARBA00004141"/>
    </source>
</evidence>
<keyword evidence="5 8" id="KW-0472">Membrane</keyword>
<keyword evidence="4 8" id="KW-1133">Transmembrane helix</keyword>
<evidence type="ECO:0000256" key="4">
    <source>
        <dbReference type="ARBA" id="ARBA00022989"/>
    </source>
</evidence>
<dbReference type="AlphaFoldDB" id="A0A6B2KZM8"/>
<feature type="transmembrane region" description="Helical" evidence="8">
    <location>
        <begin position="88"/>
        <end position="108"/>
    </location>
</feature>
<comment type="subcellular location">
    <subcellularLocation>
        <location evidence="1">Membrane</location>
        <topology evidence="1">Multi-pass membrane protein</topology>
    </subcellularLocation>
</comment>
<evidence type="ECO:0000256" key="3">
    <source>
        <dbReference type="ARBA" id="ARBA00022692"/>
    </source>
</evidence>
<evidence type="ECO:0000256" key="2">
    <source>
        <dbReference type="ARBA" id="ARBA00010487"/>
    </source>
</evidence>
<feature type="region of interest" description="Disordered" evidence="7">
    <location>
        <begin position="596"/>
        <end position="637"/>
    </location>
</feature>
<feature type="transmembrane region" description="Helical" evidence="8">
    <location>
        <begin position="492"/>
        <end position="511"/>
    </location>
</feature>
<keyword evidence="3 8" id="KW-0812">Transmembrane</keyword>
<organism evidence="9">
    <name type="scientific">Arcella intermedia</name>
    <dbReference type="NCBI Taxonomy" id="1963864"/>
    <lineage>
        <taxon>Eukaryota</taxon>
        <taxon>Amoebozoa</taxon>
        <taxon>Tubulinea</taxon>
        <taxon>Elardia</taxon>
        <taxon>Arcellinida</taxon>
        <taxon>Sphaerothecina</taxon>
        <taxon>Arcellidae</taxon>
        <taxon>Arcella</taxon>
    </lineage>
</organism>
<dbReference type="EMBL" id="GIBP01001207">
    <property type="protein sequence ID" value="NDV30176.1"/>
    <property type="molecule type" value="Transcribed_RNA"/>
</dbReference>
<evidence type="ECO:0000256" key="6">
    <source>
        <dbReference type="SAM" id="Coils"/>
    </source>
</evidence>
<dbReference type="PANTHER" id="PTHR21355">
    <property type="entry name" value="G-PROTEIN COUPLED RECEPTOR-ASSOCIATED PROTEIN LMBRD2"/>
    <property type="match status" value="1"/>
</dbReference>
<name>A0A6B2KZM8_9EUKA</name>
<reference evidence="9" key="1">
    <citation type="journal article" date="2020" name="J. Eukaryot. Microbiol.">
        <title>De novo Sequencing, Assembly and Annotation of the Transcriptome for the Free-Living Testate Amoeba Arcella intermedia.</title>
        <authorList>
            <person name="Ribeiro G.M."/>
            <person name="Porfirio-Sousa A.L."/>
            <person name="Maurer-Alcala X.X."/>
            <person name="Katz L.A."/>
            <person name="Lahr D.J.G."/>
        </authorList>
    </citation>
    <scope>NUCLEOTIDE SEQUENCE</scope>
</reference>
<feature type="transmembrane region" description="Helical" evidence="8">
    <location>
        <begin position="397"/>
        <end position="417"/>
    </location>
</feature>
<dbReference type="InterPro" id="IPR051584">
    <property type="entry name" value="GPCR-associated_LMBR1"/>
</dbReference>
<evidence type="ECO:0000313" key="9">
    <source>
        <dbReference type="EMBL" id="NDV30176.1"/>
    </source>
</evidence>
<sequence length="637" mass="73951">MPFIVEVILTLVVTTWILRKYVSFTETPKFTYFWTYLGYFFSIFILFLMPVDIAVTTFRKCQYQSVLLNQTNATLNCPMPFNYIPYDSLGGIWLFVYWTTYIATWLVYPLMQSYALSAEFTTFSKIKASIKENLIFYAIAAGLCVIVFVVLMALHQLNSGLMVVTTAANLWGILILIAFLGYGLVDVPRSQWRRANKQVTLKYCKFTLADYWDDVENSKLAVQRAVEKIKRYRARIAKDSDNRKYIEEVYNSIPTEFKGINFDEAGEVEDRYSAIVLLNFDLKSNVYHLTTARCLYEETFKKAVYLDDLLSSQKENWRSYVDYTFPRQHVSPQFQSIYRFWDWLWGVISTGTWRSISMFTWLCSLALIWSEVIFPYFPNLSVFAVMVDAVQKNNVALEVFVFAIISYIAVCTYSGLFEVQIGEIVFLGNYPIFKLLPHQRTDPNSILFSAAYLSRLVCSLALNFLHVINYQKTNPPSPFFIVMKSDPIQDNIYNYFPIILAVISLFTLLNVPQTVRNCISFKKRFEYNEDFTDEQIEHGEFILKREKELRLKAMQTKPLVLNPLFDFENEPAPAPPALPKKDNVLVRSSSFLDLKNKVQPKSPAPDSDQVVLEEEVSPKRARSKSHDNPYQFKNVMI</sequence>
<feature type="transmembrane region" description="Helical" evidence="8">
    <location>
        <begin position="358"/>
        <end position="377"/>
    </location>
</feature>
<feature type="transmembrane region" description="Helical" evidence="8">
    <location>
        <begin position="30"/>
        <end position="49"/>
    </location>
</feature>
<feature type="transmembrane region" description="Helical" evidence="8">
    <location>
        <begin position="446"/>
        <end position="468"/>
    </location>
</feature>
<feature type="transmembrane region" description="Helical" evidence="8">
    <location>
        <begin position="134"/>
        <end position="154"/>
    </location>
</feature>
<accession>A0A6B2KZM8</accession>